<keyword evidence="2" id="KW-1185">Reference proteome</keyword>
<evidence type="ECO:0000313" key="1">
    <source>
        <dbReference type="EMBL" id="KIN07414.1"/>
    </source>
</evidence>
<dbReference type="EMBL" id="KN832870">
    <property type="protein sequence ID" value="KIN07414.1"/>
    <property type="molecule type" value="Genomic_DNA"/>
</dbReference>
<dbReference type="STRING" id="913774.A0A0C3D7S8"/>
<protein>
    <submittedName>
        <fullName evidence="1">Uncharacterized protein</fullName>
    </submittedName>
</protein>
<dbReference type="AlphaFoldDB" id="A0A0C3D7S8"/>
<organism evidence="1 2">
    <name type="scientific">Oidiodendron maius (strain Zn)</name>
    <dbReference type="NCBI Taxonomy" id="913774"/>
    <lineage>
        <taxon>Eukaryota</taxon>
        <taxon>Fungi</taxon>
        <taxon>Dikarya</taxon>
        <taxon>Ascomycota</taxon>
        <taxon>Pezizomycotina</taxon>
        <taxon>Leotiomycetes</taxon>
        <taxon>Leotiomycetes incertae sedis</taxon>
        <taxon>Myxotrichaceae</taxon>
        <taxon>Oidiodendron</taxon>
    </lineage>
</organism>
<dbReference type="HOGENOM" id="CLU_027742_0_0_1"/>
<evidence type="ECO:0000313" key="2">
    <source>
        <dbReference type="Proteomes" id="UP000054321"/>
    </source>
</evidence>
<sequence>PYHDHVRRICRGWHHLRYLADFMTVSTVPLRCKNLNAEERHERLDRVNISVVEYGSEMKAKDLKSLDELDDFLEELRVEEEHPDGRLLVVQDLSTCMIEKLGATFDIEPGFFRSHIGDYVWLNTRDPQAEIPNLEAFSKSSNYFSIQYVQPRYFETQESLKRAKAQAESFNVLRRIDHDGRFKAWSDMPGSDVGLVRSKASLWVRPNQSDQKGWLAILLVDPSITQGFPLWSGYGNFHPPPSINTQLDDISFPPYDGNVAQQFIFWTLNQARSKVKVTPPCPDLLPLAFFTMVCAHWLIMCEYVNTRLGQIEYEIELGLSSLYAQDFDHTLKMLLIWRRRMPIYHDFVERTISTISARYKSPSDTKPFNSWSDILTNLRDILHRLDILHCRADKIMGVSMAVTAREESKKATQESRTITRISYLAFVFVPLSFWTSFFSMSSDFPVRTYWIYAVIALPIS</sequence>
<accession>A0A0C3D7S8</accession>
<dbReference type="Proteomes" id="UP000054321">
    <property type="component" value="Unassembled WGS sequence"/>
</dbReference>
<feature type="non-terminal residue" evidence="1">
    <location>
        <position position="1"/>
    </location>
</feature>
<reference evidence="2" key="2">
    <citation type="submission" date="2015-01" db="EMBL/GenBank/DDBJ databases">
        <title>Evolutionary Origins and Diversification of the Mycorrhizal Mutualists.</title>
        <authorList>
            <consortium name="DOE Joint Genome Institute"/>
            <consortium name="Mycorrhizal Genomics Consortium"/>
            <person name="Kohler A."/>
            <person name="Kuo A."/>
            <person name="Nagy L.G."/>
            <person name="Floudas D."/>
            <person name="Copeland A."/>
            <person name="Barry K.W."/>
            <person name="Cichocki N."/>
            <person name="Veneault-Fourrey C."/>
            <person name="LaButti K."/>
            <person name="Lindquist E.A."/>
            <person name="Lipzen A."/>
            <person name="Lundell T."/>
            <person name="Morin E."/>
            <person name="Murat C."/>
            <person name="Riley R."/>
            <person name="Ohm R."/>
            <person name="Sun H."/>
            <person name="Tunlid A."/>
            <person name="Henrissat B."/>
            <person name="Grigoriev I.V."/>
            <person name="Hibbett D.S."/>
            <person name="Martin F."/>
        </authorList>
    </citation>
    <scope>NUCLEOTIDE SEQUENCE [LARGE SCALE GENOMIC DNA]</scope>
    <source>
        <strain evidence="2">Zn</strain>
    </source>
</reference>
<reference evidence="1 2" key="1">
    <citation type="submission" date="2014-04" db="EMBL/GenBank/DDBJ databases">
        <authorList>
            <consortium name="DOE Joint Genome Institute"/>
            <person name="Kuo A."/>
            <person name="Martino E."/>
            <person name="Perotto S."/>
            <person name="Kohler A."/>
            <person name="Nagy L.G."/>
            <person name="Floudas D."/>
            <person name="Copeland A."/>
            <person name="Barry K.W."/>
            <person name="Cichocki N."/>
            <person name="Veneault-Fourrey C."/>
            <person name="LaButti K."/>
            <person name="Lindquist E.A."/>
            <person name="Lipzen A."/>
            <person name="Lundell T."/>
            <person name="Morin E."/>
            <person name="Murat C."/>
            <person name="Sun H."/>
            <person name="Tunlid A."/>
            <person name="Henrissat B."/>
            <person name="Grigoriev I.V."/>
            <person name="Hibbett D.S."/>
            <person name="Martin F."/>
            <person name="Nordberg H.P."/>
            <person name="Cantor M.N."/>
            <person name="Hua S.X."/>
        </authorList>
    </citation>
    <scope>NUCLEOTIDE SEQUENCE [LARGE SCALE GENOMIC DNA]</scope>
    <source>
        <strain evidence="1 2">Zn</strain>
    </source>
</reference>
<dbReference type="OrthoDB" id="5428055at2759"/>
<proteinExistence type="predicted"/>
<gene>
    <name evidence="1" type="ORF">OIDMADRAFT_91511</name>
</gene>
<name>A0A0C3D7S8_OIDMZ</name>
<dbReference type="Gene3D" id="1.20.58.340">
    <property type="entry name" value="Magnesium transport protein CorA, transmembrane region"/>
    <property type="match status" value="1"/>
</dbReference>
<feature type="non-terminal residue" evidence="1">
    <location>
        <position position="460"/>
    </location>
</feature>
<dbReference type="InParanoid" id="A0A0C3D7S8"/>